<proteinExistence type="predicted"/>
<accession>A0A0G4FL90</accession>
<evidence type="ECO:0000313" key="3">
    <source>
        <dbReference type="Proteomes" id="UP000041254"/>
    </source>
</evidence>
<dbReference type="AlphaFoldDB" id="A0A0G4FL90"/>
<sequence>MPTLLPLRKVAATIEAFISRTATSSSTTVAPTLALRLPFSEAADTYPVCSLSAALLIAPHVDHPDGSTANTEIYGEAGAFFVESTDGRALYDGHFVRRRLQWEQQRGEAGSLDAVKDLKMAKLLIEGGMSPDEGERASLGDIASVSTSCSERQV</sequence>
<dbReference type="Proteomes" id="UP000041254">
    <property type="component" value="Unassembled WGS sequence"/>
</dbReference>
<protein>
    <submittedName>
        <fullName evidence="2">Uncharacterized protein</fullName>
    </submittedName>
</protein>
<name>A0A0G4FL90_VITBC</name>
<dbReference type="InParanoid" id="A0A0G4FL90"/>
<reference evidence="2 3" key="1">
    <citation type="submission" date="2014-11" db="EMBL/GenBank/DDBJ databases">
        <authorList>
            <person name="Zhu J."/>
            <person name="Qi W."/>
            <person name="Song R."/>
        </authorList>
    </citation>
    <scope>NUCLEOTIDE SEQUENCE [LARGE SCALE GENOMIC DNA]</scope>
</reference>
<dbReference type="VEuPathDB" id="CryptoDB:Vbra_21479"/>
<evidence type="ECO:0000256" key="1">
    <source>
        <dbReference type="SAM" id="MobiDB-lite"/>
    </source>
</evidence>
<dbReference type="PhylomeDB" id="A0A0G4FL90"/>
<evidence type="ECO:0000313" key="2">
    <source>
        <dbReference type="EMBL" id="CEM14761.1"/>
    </source>
</evidence>
<dbReference type="EMBL" id="CDMY01000457">
    <property type="protein sequence ID" value="CEM14761.1"/>
    <property type="molecule type" value="Genomic_DNA"/>
</dbReference>
<gene>
    <name evidence="2" type="ORF">Vbra_21479</name>
</gene>
<feature type="compositionally biased region" description="Polar residues" evidence="1">
    <location>
        <begin position="144"/>
        <end position="154"/>
    </location>
</feature>
<keyword evidence="3" id="KW-1185">Reference proteome</keyword>
<organism evidence="2 3">
    <name type="scientific">Vitrella brassicaformis (strain CCMP3155)</name>
    <dbReference type="NCBI Taxonomy" id="1169540"/>
    <lineage>
        <taxon>Eukaryota</taxon>
        <taxon>Sar</taxon>
        <taxon>Alveolata</taxon>
        <taxon>Colpodellida</taxon>
        <taxon>Vitrellaceae</taxon>
        <taxon>Vitrella</taxon>
    </lineage>
</organism>
<feature type="region of interest" description="Disordered" evidence="1">
    <location>
        <begin position="132"/>
        <end position="154"/>
    </location>
</feature>